<dbReference type="GO" id="GO:0005768">
    <property type="term" value="C:endosome"/>
    <property type="evidence" value="ECO:0007669"/>
    <property type="project" value="TreeGrafter"/>
</dbReference>
<keyword evidence="9" id="KW-1185">Reference proteome</keyword>
<comment type="caution">
    <text evidence="8">The sequence shown here is derived from an EMBL/GenBank/DDBJ whole genome shotgun (WGS) entry which is preliminary data.</text>
</comment>
<dbReference type="GO" id="GO:0006508">
    <property type="term" value="P:proteolysis"/>
    <property type="evidence" value="ECO:0007669"/>
    <property type="project" value="UniProtKB-KW"/>
</dbReference>
<keyword evidence="3 7" id="KW-0732">Signal</keyword>
<dbReference type="PANTHER" id="PTHR11010">
    <property type="entry name" value="PROTEASE S28 PRO-X CARBOXYPEPTIDASE-RELATED"/>
    <property type="match status" value="1"/>
</dbReference>
<protein>
    <recommendedName>
        <fullName evidence="10">Thymus-specific serine protease</fullName>
    </recommendedName>
</protein>
<dbReference type="GO" id="GO:0070008">
    <property type="term" value="F:serine-type exopeptidase activity"/>
    <property type="evidence" value="ECO:0007669"/>
    <property type="project" value="InterPro"/>
</dbReference>
<dbReference type="GO" id="GO:0008239">
    <property type="term" value="F:dipeptidyl-peptidase activity"/>
    <property type="evidence" value="ECO:0007669"/>
    <property type="project" value="TreeGrafter"/>
</dbReference>
<dbReference type="PANTHER" id="PTHR11010:SF11">
    <property type="entry name" value="THYMUS-SPECIFIC SERINE PROTEASE"/>
    <property type="match status" value="1"/>
</dbReference>
<evidence type="ECO:0000256" key="5">
    <source>
        <dbReference type="ARBA" id="ARBA00023180"/>
    </source>
</evidence>
<evidence type="ECO:0000256" key="7">
    <source>
        <dbReference type="SAM" id="SignalP"/>
    </source>
</evidence>
<keyword evidence="4" id="KW-0378">Hydrolase</keyword>
<feature type="chain" id="PRO_5039000151" description="Thymus-specific serine protease" evidence="7">
    <location>
        <begin position="22"/>
        <end position="634"/>
    </location>
</feature>
<evidence type="ECO:0000256" key="1">
    <source>
        <dbReference type="ARBA" id="ARBA00011079"/>
    </source>
</evidence>
<dbReference type="InterPro" id="IPR029058">
    <property type="entry name" value="AB_hydrolase_fold"/>
</dbReference>
<proteinExistence type="inferred from homology"/>
<reference evidence="8" key="1">
    <citation type="submission" date="2021-09" db="EMBL/GenBank/DDBJ databases">
        <title>The genome of Mauremys mutica provides insights into the evolution of semi-aquatic lifestyle.</title>
        <authorList>
            <person name="Gong S."/>
            <person name="Gao Y."/>
        </authorList>
    </citation>
    <scope>NUCLEOTIDE SEQUENCE</scope>
    <source>
        <strain evidence="8">MM-2020</strain>
        <tissue evidence="8">Muscle</tissue>
    </source>
</reference>
<sequence>MGRPVPWALGLLLSLLIGAEAGRNFRLLRQQVLRAREVQAMQETVSRRRLLRPAPWRAPSEGALRQPLDHFDRQEGRDFNQRFWINEEFWHRPAGPVFLYIGGESSLSQFAVLAGHHMELARKYGALAVALEHRFYGASINPDGLRDASLRFLSSQQALADLASFHLFVTQKYNLTRNNTWICFGGSYPGSLAAWFRLKFPHLVFAAVASSAPVQAQLDFTGYNQVVAASLSDPVVGGSAQCREAVAKAFSAVDQRLHAGRLAELQKDFRSCGPLTEPDDRGELASNLADIFMGAVQYNDEGSQGGTVAKLCGIMNDTGLGSPYQRLIAVNNGFLESMALPCVENSHQRTLAELRSANLTLSGVGERQWYFQTCTEFGYCKLAAWGGGGVGPSCCPPCDPPPPGILYPHPTGRGRIWGEQMGLKAPLSPCPKTGRLGLGASGWGGRDAERPRGPAASRSLAREPLSPSPRLPPARGHPLPPIAPFLCLSRGGTPKNRGADVSPAPDQTCEDATCPFSRLLTLSAQLGLCSQVFGIGPERVREAVTFTNEYYGADHPKASRILFVNGDIDPWHALSVLKNQSRSELAILINGTSHCANMNPSRSSDPLPLVSARQRIDYHVGDWLSLARKAPSAP</sequence>
<feature type="signal peptide" evidence="7">
    <location>
        <begin position="1"/>
        <end position="21"/>
    </location>
</feature>
<gene>
    <name evidence="8" type="ORF">KIL84_001791</name>
</gene>
<evidence type="ECO:0000256" key="2">
    <source>
        <dbReference type="ARBA" id="ARBA00022670"/>
    </source>
</evidence>
<evidence type="ECO:0008006" key="10">
    <source>
        <dbReference type="Google" id="ProtNLM"/>
    </source>
</evidence>
<accession>A0A9D3XJJ9</accession>
<organism evidence="8 9">
    <name type="scientific">Mauremys mutica</name>
    <name type="common">yellowpond turtle</name>
    <dbReference type="NCBI Taxonomy" id="74926"/>
    <lineage>
        <taxon>Eukaryota</taxon>
        <taxon>Metazoa</taxon>
        <taxon>Chordata</taxon>
        <taxon>Craniata</taxon>
        <taxon>Vertebrata</taxon>
        <taxon>Euteleostomi</taxon>
        <taxon>Archelosauria</taxon>
        <taxon>Testudinata</taxon>
        <taxon>Testudines</taxon>
        <taxon>Cryptodira</taxon>
        <taxon>Durocryptodira</taxon>
        <taxon>Testudinoidea</taxon>
        <taxon>Geoemydidae</taxon>
        <taxon>Geoemydinae</taxon>
        <taxon>Mauremys</taxon>
    </lineage>
</organism>
<dbReference type="InterPro" id="IPR008758">
    <property type="entry name" value="Peptidase_S28"/>
</dbReference>
<keyword evidence="5" id="KW-0325">Glycoprotein</keyword>
<name>A0A9D3XJJ9_9SAUR</name>
<dbReference type="GO" id="GO:0005764">
    <property type="term" value="C:lysosome"/>
    <property type="evidence" value="ECO:0007669"/>
    <property type="project" value="TreeGrafter"/>
</dbReference>
<evidence type="ECO:0000313" key="8">
    <source>
        <dbReference type="EMBL" id="KAH1180857.1"/>
    </source>
</evidence>
<feature type="region of interest" description="Disordered" evidence="6">
    <location>
        <begin position="438"/>
        <end position="477"/>
    </location>
</feature>
<dbReference type="Pfam" id="PF05577">
    <property type="entry name" value="Peptidase_S28"/>
    <property type="match status" value="2"/>
</dbReference>
<evidence type="ECO:0000256" key="6">
    <source>
        <dbReference type="SAM" id="MobiDB-lite"/>
    </source>
</evidence>
<dbReference type="Gene3D" id="3.40.50.1820">
    <property type="entry name" value="alpha/beta hydrolase"/>
    <property type="match status" value="2"/>
</dbReference>
<dbReference type="EMBL" id="JAHDVG010000469">
    <property type="protein sequence ID" value="KAH1180857.1"/>
    <property type="molecule type" value="Genomic_DNA"/>
</dbReference>
<evidence type="ECO:0000256" key="4">
    <source>
        <dbReference type="ARBA" id="ARBA00022801"/>
    </source>
</evidence>
<keyword evidence="2" id="KW-0645">Protease</keyword>
<dbReference type="AlphaFoldDB" id="A0A9D3XJJ9"/>
<dbReference type="Proteomes" id="UP000827986">
    <property type="component" value="Unassembled WGS sequence"/>
</dbReference>
<evidence type="ECO:0000256" key="3">
    <source>
        <dbReference type="ARBA" id="ARBA00022729"/>
    </source>
</evidence>
<comment type="similarity">
    <text evidence="1">Belongs to the peptidase S28 family.</text>
</comment>
<evidence type="ECO:0000313" key="9">
    <source>
        <dbReference type="Proteomes" id="UP000827986"/>
    </source>
</evidence>
<dbReference type="SUPFAM" id="SSF53474">
    <property type="entry name" value="alpha/beta-Hydrolases"/>
    <property type="match status" value="1"/>
</dbReference>